<dbReference type="Proteomes" id="UP000054217">
    <property type="component" value="Unassembled WGS sequence"/>
</dbReference>
<evidence type="ECO:0000313" key="1">
    <source>
        <dbReference type="EMBL" id="KIO06992.1"/>
    </source>
</evidence>
<gene>
    <name evidence="1" type="ORF">M404DRAFT_998431</name>
</gene>
<protein>
    <submittedName>
        <fullName evidence="1">Uncharacterized protein</fullName>
    </submittedName>
</protein>
<dbReference type="InParanoid" id="A0A0C3KBI1"/>
<name>A0A0C3KBI1_PISTI</name>
<reference evidence="2" key="2">
    <citation type="submission" date="2015-01" db="EMBL/GenBank/DDBJ databases">
        <title>Evolutionary Origins and Diversification of the Mycorrhizal Mutualists.</title>
        <authorList>
            <consortium name="DOE Joint Genome Institute"/>
            <consortium name="Mycorrhizal Genomics Consortium"/>
            <person name="Kohler A."/>
            <person name="Kuo A."/>
            <person name="Nagy L.G."/>
            <person name="Floudas D."/>
            <person name="Copeland A."/>
            <person name="Barry K.W."/>
            <person name="Cichocki N."/>
            <person name="Veneault-Fourrey C."/>
            <person name="LaButti K."/>
            <person name="Lindquist E.A."/>
            <person name="Lipzen A."/>
            <person name="Lundell T."/>
            <person name="Morin E."/>
            <person name="Murat C."/>
            <person name="Riley R."/>
            <person name="Ohm R."/>
            <person name="Sun H."/>
            <person name="Tunlid A."/>
            <person name="Henrissat B."/>
            <person name="Grigoriev I.V."/>
            <person name="Hibbett D.S."/>
            <person name="Martin F."/>
        </authorList>
    </citation>
    <scope>NUCLEOTIDE SEQUENCE [LARGE SCALE GENOMIC DNA]</scope>
    <source>
        <strain evidence="2">Marx 270</strain>
    </source>
</reference>
<evidence type="ECO:0000313" key="2">
    <source>
        <dbReference type="Proteomes" id="UP000054217"/>
    </source>
</evidence>
<keyword evidence="2" id="KW-1185">Reference proteome</keyword>
<reference evidence="1 2" key="1">
    <citation type="submission" date="2014-04" db="EMBL/GenBank/DDBJ databases">
        <authorList>
            <consortium name="DOE Joint Genome Institute"/>
            <person name="Kuo A."/>
            <person name="Kohler A."/>
            <person name="Costa M.D."/>
            <person name="Nagy L.G."/>
            <person name="Floudas D."/>
            <person name="Copeland A."/>
            <person name="Barry K.W."/>
            <person name="Cichocki N."/>
            <person name="Veneault-Fourrey C."/>
            <person name="LaButti K."/>
            <person name="Lindquist E.A."/>
            <person name="Lipzen A."/>
            <person name="Lundell T."/>
            <person name="Morin E."/>
            <person name="Murat C."/>
            <person name="Sun H."/>
            <person name="Tunlid A."/>
            <person name="Henrissat B."/>
            <person name="Grigoriev I.V."/>
            <person name="Hibbett D.S."/>
            <person name="Martin F."/>
            <person name="Nordberg H.P."/>
            <person name="Cantor M.N."/>
            <person name="Hua S.X."/>
        </authorList>
    </citation>
    <scope>NUCLEOTIDE SEQUENCE [LARGE SCALE GENOMIC DNA]</scope>
    <source>
        <strain evidence="1 2">Marx 270</strain>
    </source>
</reference>
<dbReference type="EMBL" id="KN831961">
    <property type="protein sequence ID" value="KIO06992.1"/>
    <property type="molecule type" value="Genomic_DNA"/>
</dbReference>
<sequence>MRNDFLDKCVPIYEPRTKETRGVYGGVWYVEAHAYLINYSRRSSASTSVFRACLGVTITVSDWPDGFGRHLGLLAVSTSGGDSRI</sequence>
<proteinExistence type="predicted"/>
<dbReference type="HOGENOM" id="CLU_2513543_0_0_1"/>
<organism evidence="1 2">
    <name type="scientific">Pisolithus tinctorius Marx 270</name>
    <dbReference type="NCBI Taxonomy" id="870435"/>
    <lineage>
        <taxon>Eukaryota</taxon>
        <taxon>Fungi</taxon>
        <taxon>Dikarya</taxon>
        <taxon>Basidiomycota</taxon>
        <taxon>Agaricomycotina</taxon>
        <taxon>Agaricomycetes</taxon>
        <taxon>Agaricomycetidae</taxon>
        <taxon>Boletales</taxon>
        <taxon>Sclerodermatineae</taxon>
        <taxon>Pisolithaceae</taxon>
        <taxon>Pisolithus</taxon>
    </lineage>
</organism>
<dbReference type="AlphaFoldDB" id="A0A0C3KBI1"/>
<accession>A0A0C3KBI1</accession>